<name>A0A977KB84_9CREN</name>
<dbReference type="KEGG" id="ipc:IPA_04715"/>
<evidence type="ECO:0000256" key="5">
    <source>
        <dbReference type="SAM" id="Phobius"/>
    </source>
</evidence>
<evidence type="ECO:0000256" key="3">
    <source>
        <dbReference type="ARBA" id="ARBA00022989"/>
    </source>
</evidence>
<evidence type="ECO:0000256" key="2">
    <source>
        <dbReference type="ARBA" id="ARBA00022692"/>
    </source>
</evidence>
<gene>
    <name evidence="6" type="ORF">IPA_04715</name>
</gene>
<dbReference type="Pfam" id="PF00420">
    <property type="entry name" value="Oxidored_q2"/>
    <property type="match status" value="1"/>
</dbReference>
<evidence type="ECO:0000256" key="4">
    <source>
        <dbReference type="ARBA" id="ARBA00023136"/>
    </source>
</evidence>
<proteinExistence type="predicted"/>
<evidence type="ECO:0000313" key="6">
    <source>
        <dbReference type="EMBL" id="UXD22433.1"/>
    </source>
</evidence>
<dbReference type="GO" id="GO:0016020">
    <property type="term" value="C:membrane"/>
    <property type="evidence" value="ECO:0007669"/>
    <property type="project" value="UniProtKB-SubCell"/>
</dbReference>
<evidence type="ECO:0000256" key="1">
    <source>
        <dbReference type="ARBA" id="ARBA00004141"/>
    </source>
</evidence>
<dbReference type="EMBL" id="CP006868">
    <property type="protein sequence ID" value="UXD22433.1"/>
    <property type="molecule type" value="Genomic_DNA"/>
</dbReference>
<keyword evidence="4 5" id="KW-0472">Membrane</keyword>
<keyword evidence="3 5" id="KW-1133">Transmembrane helix</keyword>
<dbReference type="Gene3D" id="1.10.287.3510">
    <property type="match status" value="1"/>
</dbReference>
<comment type="subcellular location">
    <subcellularLocation>
        <location evidence="1">Membrane</location>
        <topology evidence="1">Multi-pass membrane protein</topology>
    </subcellularLocation>
</comment>
<evidence type="ECO:0000313" key="7">
    <source>
        <dbReference type="Proteomes" id="UP001063698"/>
    </source>
</evidence>
<keyword evidence="7" id="KW-1185">Reference proteome</keyword>
<keyword evidence="2 5" id="KW-0812">Transmembrane</keyword>
<accession>A0A977KB84</accession>
<reference evidence="6" key="1">
    <citation type="submission" date="2013-11" db="EMBL/GenBank/DDBJ databases">
        <title>Comparative genomics of Ignicoccus.</title>
        <authorList>
            <person name="Podar M."/>
        </authorList>
    </citation>
    <scope>NUCLEOTIDE SEQUENCE</scope>
    <source>
        <strain evidence="6">DSM 13166</strain>
    </source>
</reference>
<sequence>MYGLVARRNLVRIMISLEIVGAATVTIMGAAAVALWKSMGEVLGLLALIAIGIEGALLIATATLMTRTLGTFDVIVFKKKDEGGEEK</sequence>
<feature type="transmembrane region" description="Helical" evidence="5">
    <location>
        <begin position="42"/>
        <end position="65"/>
    </location>
</feature>
<dbReference type="InterPro" id="IPR039428">
    <property type="entry name" value="NUOK/Mnh_C1-like"/>
</dbReference>
<feature type="transmembrane region" description="Helical" evidence="5">
    <location>
        <begin position="12"/>
        <end position="36"/>
    </location>
</feature>
<protein>
    <submittedName>
        <fullName evidence="6">Uncharacterized protein</fullName>
    </submittedName>
</protein>
<organism evidence="6 7">
    <name type="scientific">Ignicoccus pacificus DSM 13166</name>
    <dbReference type="NCBI Taxonomy" id="940294"/>
    <lineage>
        <taxon>Archaea</taxon>
        <taxon>Thermoproteota</taxon>
        <taxon>Thermoprotei</taxon>
        <taxon>Desulfurococcales</taxon>
        <taxon>Desulfurococcaceae</taxon>
        <taxon>Ignicoccus</taxon>
    </lineage>
</organism>
<dbReference type="AlphaFoldDB" id="A0A977KB84"/>
<dbReference type="Proteomes" id="UP001063698">
    <property type="component" value="Chromosome"/>
</dbReference>